<feature type="transmembrane region" description="Helical" evidence="8">
    <location>
        <begin position="103"/>
        <end position="121"/>
    </location>
</feature>
<dbReference type="STRING" id="7719.ENSCINP00000014129"/>
<keyword evidence="6 8" id="KW-0472">Membrane</keyword>
<evidence type="ECO:0000313" key="12">
    <source>
        <dbReference type="Proteomes" id="UP000008144"/>
    </source>
</evidence>
<reference evidence="12" key="1">
    <citation type="journal article" date="2002" name="Science">
        <title>The draft genome of Ciona intestinalis: insights into chordate and vertebrate origins.</title>
        <authorList>
            <person name="Dehal P."/>
            <person name="Satou Y."/>
            <person name="Campbell R.K."/>
            <person name="Chapman J."/>
            <person name="Degnan B."/>
            <person name="De Tomaso A."/>
            <person name="Davidson B."/>
            <person name="Di Gregorio A."/>
            <person name="Gelpke M."/>
            <person name="Goodstein D.M."/>
            <person name="Harafuji N."/>
            <person name="Hastings K.E."/>
            <person name="Ho I."/>
            <person name="Hotta K."/>
            <person name="Huang W."/>
            <person name="Kawashima T."/>
            <person name="Lemaire P."/>
            <person name="Martinez D."/>
            <person name="Meinertzhagen I.A."/>
            <person name="Necula S."/>
            <person name="Nonaka M."/>
            <person name="Putnam N."/>
            <person name="Rash S."/>
            <person name="Saiga H."/>
            <person name="Satake M."/>
            <person name="Terry A."/>
            <person name="Yamada L."/>
            <person name="Wang H.G."/>
            <person name="Awazu S."/>
            <person name="Azumi K."/>
            <person name="Boore J."/>
            <person name="Branno M."/>
            <person name="Chin-Bow S."/>
            <person name="DeSantis R."/>
            <person name="Doyle S."/>
            <person name="Francino P."/>
            <person name="Keys D.N."/>
            <person name="Haga S."/>
            <person name="Hayashi H."/>
            <person name="Hino K."/>
            <person name="Imai K.S."/>
            <person name="Inaba K."/>
            <person name="Kano S."/>
            <person name="Kobayashi K."/>
            <person name="Kobayashi M."/>
            <person name="Lee B.I."/>
            <person name="Makabe K.W."/>
            <person name="Manohar C."/>
            <person name="Matassi G."/>
            <person name="Medina M."/>
            <person name="Mochizuki Y."/>
            <person name="Mount S."/>
            <person name="Morishita T."/>
            <person name="Miura S."/>
            <person name="Nakayama A."/>
            <person name="Nishizaka S."/>
            <person name="Nomoto H."/>
            <person name="Ohta F."/>
            <person name="Oishi K."/>
            <person name="Rigoutsos I."/>
            <person name="Sano M."/>
            <person name="Sasaki A."/>
            <person name="Sasakura Y."/>
            <person name="Shoguchi E."/>
            <person name="Shin-i T."/>
            <person name="Spagnuolo A."/>
            <person name="Stainier D."/>
            <person name="Suzuki M.M."/>
            <person name="Tassy O."/>
            <person name="Takatori N."/>
            <person name="Tokuoka M."/>
            <person name="Yagi K."/>
            <person name="Yoshizaki F."/>
            <person name="Wada S."/>
            <person name="Zhang C."/>
            <person name="Hyatt P.D."/>
            <person name="Larimer F."/>
            <person name="Detter C."/>
            <person name="Doggett N."/>
            <person name="Glavina T."/>
            <person name="Hawkins T."/>
            <person name="Richardson P."/>
            <person name="Lucas S."/>
            <person name="Kohara Y."/>
            <person name="Levine M."/>
            <person name="Satoh N."/>
            <person name="Rokhsar D.S."/>
        </authorList>
    </citation>
    <scope>NUCLEOTIDE SEQUENCE [LARGE SCALE GENOMIC DNA]</scope>
</reference>
<dbReference type="KEGG" id="cin:100176981"/>
<dbReference type="EMBL" id="EAAA01002908">
    <property type="status" value="NOT_ANNOTATED_CDS"/>
    <property type="molecule type" value="Genomic_DNA"/>
</dbReference>
<feature type="signal peptide" evidence="9">
    <location>
        <begin position="1"/>
        <end position="31"/>
    </location>
</feature>
<comment type="subcellular location">
    <subcellularLocation>
        <location evidence="1">Membrane</location>
        <topology evidence="1">Multi-pass membrane protein</topology>
    </subcellularLocation>
</comment>
<dbReference type="Pfam" id="PF05154">
    <property type="entry name" value="TM2"/>
    <property type="match status" value="1"/>
</dbReference>
<evidence type="ECO:0000256" key="2">
    <source>
        <dbReference type="ARBA" id="ARBA00008284"/>
    </source>
</evidence>
<dbReference type="Ensembl" id="ENSCINT00000014129.3">
    <property type="protein sequence ID" value="ENSCINP00000014129.3"/>
    <property type="gene ID" value="ENSCING00000006877.3"/>
</dbReference>
<feature type="chain" id="PRO_5014090511" evidence="9">
    <location>
        <begin position="32"/>
        <end position="186"/>
    </location>
</feature>
<dbReference type="InterPro" id="IPR050932">
    <property type="entry name" value="TM2D1-3-like"/>
</dbReference>
<feature type="transmembrane region" description="Helical" evidence="8">
    <location>
        <begin position="133"/>
        <end position="159"/>
    </location>
</feature>
<keyword evidence="12" id="KW-1185">Reference proteome</keyword>
<organism evidence="11 12">
    <name type="scientific">Ciona intestinalis</name>
    <name type="common">Transparent sea squirt</name>
    <name type="synonym">Ascidia intestinalis</name>
    <dbReference type="NCBI Taxonomy" id="7719"/>
    <lineage>
        <taxon>Eukaryota</taxon>
        <taxon>Metazoa</taxon>
        <taxon>Chordata</taxon>
        <taxon>Tunicata</taxon>
        <taxon>Ascidiacea</taxon>
        <taxon>Phlebobranchia</taxon>
        <taxon>Cionidae</taxon>
        <taxon>Ciona</taxon>
    </lineage>
</organism>
<keyword evidence="5 8" id="KW-1133">Transmembrane helix</keyword>
<dbReference type="InParanoid" id="F6YV39"/>
<name>F6YV39_CIOIN</name>
<dbReference type="FunCoup" id="F6YV39">
    <property type="interactions" value="332"/>
</dbReference>
<dbReference type="PANTHER" id="PTHR21016:SF1">
    <property type="entry name" value="TM2 DOMAIN-CONTAINING PROTEIN 1"/>
    <property type="match status" value="1"/>
</dbReference>
<sequence length="186" mass="20434">MRIARVNNYSQVVVFVCYLLSTACKFCVASAVSDTTCEKLLVGQYTCDAPIIDPTTQEISGCAKNSSARIPCKPLNQIVCNGKLYNGSMIGFYKDVPCRFTNGYSYIVALALSLFLGWLGVDRFYLGYPAIGLLKLCSFGLCGIGALVDFLLIATQVLLPSDGSNYVIDFYGPRLVRLFVNNDTYY</sequence>
<dbReference type="AlphaFoldDB" id="F6YV39"/>
<dbReference type="RefSeq" id="XP_002131850.1">
    <property type="nucleotide sequence ID" value="XM_002131814.5"/>
</dbReference>
<evidence type="ECO:0000256" key="1">
    <source>
        <dbReference type="ARBA" id="ARBA00004141"/>
    </source>
</evidence>
<dbReference type="OrthoDB" id="5804096at2759"/>
<evidence type="ECO:0000256" key="6">
    <source>
        <dbReference type="ARBA" id="ARBA00023136"/>
    </source>
</evidence>
<evidence type="ECO:0000256" key="7">
    <source>
        <dbReference type="ARBA" id="ARBA00023180"/>
    </source>
</evidence>
<reference evidence="11" key="2">
    <citation type="journal article" date="2008" name="Genome Biol.">
        <title>Improved genome assembly and evidence-based global gene model set for the chordate Ciona intestinalis: new insight into intron and operon populations.</title>
        <authorList>
            <person name="Satou Y."/>
            <person name="Mineta K."/>
            <person name="Ogasawara M."/>
            <person name="Sasakura Y."/>
            <person name="Shoguchi E."/>
            <person name="Ueno K."/>
            <person name="Yamada L."/>
            <person name="Matsumoto J."/>
            <person name="Wasserscheid J."/>
            <person name="Dewar K."/>
            <person name="Wiley G.B."/>
            <person name="Macmil S.L."/>
            <person name="Roe B.A."/>
            <person name="Zeller R.W."/>
            <person name="Hastings K.E."/>
            <person name="Lemaire P."/>
            <person name="Lindquist E."/>
            <person name="Endo T."/>
            <person name="Hotta K."/>
            <person name="Inaba K."/>
        </authorList>
    </citation>
    <scope>NUCLEOTIDE SEQUENCE [LARGE SCALE GENOMIC DNA]</scope>
    <source>
        <strain evidence="11">wild type</strain>
    </source>
</reference>
<proteinExistence type="inferred from homology"/>
<dbReference type="InterPro" id="IPR007829">
    <property type="entry name" value="TM2"/>
</dbReference>
<dbReference type="GeneTree" id="ENSGT00940000157668"/>
<evidence type="ECO:0000256" key="5">
    <source>
        <dbReference type="ARBA" id="ARBA00022989"/>
    </source>
</evidence>
<gene>
    <name evidence="11" type="primary">LOC100176981</name>
</gene>
<dbReference type="PROSITE" id="PS51257">
    <property type="entry name" value="PROKAR_LIPOPROTEIN"/>
    <property type="match status" value="1"/>
</dbReference>
<dbReference type="Proteomes" id="UP000008144">
    <property type="component" value="Chromosome 9"/>
</dbReference>
<dbReference type="OMA" id="ETFRKPH"/>
<keyword evidence="4 9" id="KW-0732">Signal</keyword>
<dbReference type="PANTHER" id="PTHR21016">
    <property type="entry name" value="BETA-AMYLOID BINDING PROTEIN-RELATED"/>
    <property type="match status" value="1"/>
</dbReference>
<evidence type="ECO:0000259" key="10">
    <source>
        <dbReference type="Pfam" id="PF05154"/>
    </source>
</evidence>
<dbReference type="GeneID" id="100176981"/>
<feature type="domain" description="TM2" evidence="10">
    <location>
        <begin position="103"/>
        <end position="150"/>
    </location>
</feature>
<evidence type="ECO:0000313" key="11">
    <source>
        <dbReference type="Ensembl" id="ENSCINP00000014129.3"/>
    </source>
</evidence>
<dbReference type="GO" id="GO:0016020">
    <property type="term" value="C:membrane"/>
    <property type="evidence" value="ECO:0007669"/>
    <property type="project" value="UniProtKB-SubCell"/>
</dbReference>
<accession>A0A1W2WNG1</accession>
<dbReference type="HOGENOM" id="CLU_110523_0_0_1"/>
<reference evidence="11" key="3">
    <citation type="submission" date="2025-08" db="UniProtKB">
        <authorList>
            <consortium name="Ensembl"/>
        </authorList>
    </citation>
    <scope>IDENTIFICATION</scope>
</reference>
<reference evidence="11" key="4">
    <citation type="submission" date="2025-09" db="UniProtKB">
        <authorList>
            <consortium name="Ensembl"/>
        </authorList>
    </citation>
    <scope>IDENTIFICATION</scope>
</reference>
<keyword evidence="7" id="KW-0325">Glycoprotein</keyword>
<keyword evidence="3 8" id="KW-0812">Transmembrane</keyword>
<evidence type="ECO:0000256" key="3">
    <source>
        <dbReference type="ARBA" id="ARBA00022692"/>
    </source>
</evidence>
<comment type="similarity">
    <text evidence="2">Belongs to the TM2 family.</text>
</comment>
<accession>F6YV39</accession>
<evidence type="ECO:0000256" key="8">
    <source>
        <dbReference type="SAM" id="Phobius"/>
    </source>
</evidence>
<protein>
    <submittedName>
        <fullName evidence="11">TM2 domain-containing protein 1-like</fullName>
    </submittedName>
</protein>
<evidence type="ECO:0000256" key="4">
    <source>
        <dbReference type="ARBA" id="ARBA00022729"/>
    </source>
</evidence>
<evidence type="ECO:0000256" key="9">
    <source>
        <dbReference type="SAM" id="SignalP"/>
    </source>
</evidence>